<keyword evidence="4 8" id="KW-0812">Transmembrane</keyword>
<dbReference type="Proteomes" id="UP000694844">
    <property type="component" value="Chromosome 3"/>
</dbReference>
<gene>
    <name evidence="10" type="primary">LOC111122594</name>
</gene>
<dbReference type="PANTHER" id="PTHR21444:SF15">
    <property type="entry name" value="RECEPTOR FOR RETINOL UPTAKE STRA6"/>
    <property type="match status" value="1"/>
</dbReference>
<evidence type="ECO:0000313" key="10">
    <source>
        <dbReference type="RefSeq" id="XP_022320100.1"/>
    </source>
</evidence>
<feature type="transmembrane region" description="Helical" evidence="8">
    <location>
        <begin position="87"/>
        <end position="106"/>
    </location>
</feature>
<feature type="transmembrane region" description="Helical" evidence="8">
    <location>
        <begin position="488"/>
        <end position="516"/>
    </location>
</feature>
<dbReference type="PANTHER" id="PTHR21444">
    <property type="entry name" value="COILED-COIL DOMAIN-CONTAINING PROTEIN 180"/>
    <property type="match status" value="1"/>
</dbReference>
<keyword evidence="6 8" id="KW-0472">Membrane</keyword>
<evidence type="ECO:0000313" key="9">
    <source>
        <dbReference type="Proteomes" id="UP000694844"/>
    </source>
</evidence>
<name>A0A8B8CWT7_CRAVI</name>
<dbReference type="OrthoDB" id="2376984at2759"/>
<dbReference type="KEGG" id="cvn:111122594"/>
<evidence type="ECO:0000256" key="3">
    <source>
        <dbReference type="ARBA" id="ARBA00022475"/>
    </source>
</evidence>
<keyword evidence="9" id="KW-1185">Reference proteome</keyword>
<feature type="transmembrane region" description="Helical" evidence="8">
    <location>
        <begin position="118"/>
        <end position="137"/>
    </location>
</feature>
<evidence type="ECO:0000256" key="7">
    <source>
        <dbReference type="ARBA" id="ARBA00023170"/>
    </source>
</evidence>
<keyword evidence="7" id="KW-0675">Receptor</keyword>
<evidence type="ECO:0000256" key="4">
    <source>
        <dbReference type="ARBA" id="ARBA00022692"/>
    </source>
</evidence>
<proteinExistence type="predicted"/>
<dbReference type="GO" id="GO:0005886">
    <property type="term" value="C:plasma membrane"/>
    <property type="evidence" value="ECO:0007669"/>
    <property type="project" value="UniProtKB-SubCell"/>
</dbReference>
<dbReference type="GO" id="GO:0038023">
    <property type="term" value="F:signaling receptor activity"/>
    <property type="evidence" value="ECO:0007669"/>
    <property type="project" value="InterPro"/>
</dbReference>
<dbReference type="AlphaFoldDB" id="A0A8B8CWT7"/>
<feature type="transmembrane region" description="Helical" evidence="8">
    <location>
        <begin position="274"/>
        <end position="299"/>
    </location>
</feature>
<feature type="transmembrane region" description="Helical" evidence="8">
    <location>
        <begin position="38"/>
        <end position="58"/>
    </location>
</feature>
<dbReference type="GO" id="GO:0034632">
    <property type="term" value="F:retinol transmembrane transporter activity"/>
    <property type="evidence" value="ECO:0007669"/>
    <property type="project" value="InterPro"/>
</dbReference>
<dbReference type="GO" id="GO:0071939">
    <property type="term" value="P:vitamin A import into cell"/>
    <property type="evidence" value="ECO:0007669"/>
    <property type="project" value="TreeGrafter"/>
</dbReference>
<sequence length="639" mass="72961">MPGLSTSPSIDATYGVTSGGNSSNSSTQITCAVVQQLLYGYNLLPVAGIIAILVLIFLEKRTYKRECFFGRPGLPVPVNILDGEKNALPTAACFGCCINYLFYILFLNDSSGNADAWLATFYLLKYVIYMGISYYPLFACVNSTSRIGASLVGLMFTVFLLFMSVIEFNVCVDNAVEFCGYLPFFVCEGYLSCLFVFRLVYQVYKSIAKKSKQSHRIVAKISQYTHVKELLKRCHDTSEIGIRSKLTSSTIQLLQETKTCCLNKSIQRCNMRTITVNFVVLLSFYQMFIVFVDVSQIIYNIKRYFENGIHALNVSSSTVDVSLDTVYYSFIIAQVLSVIYVISMMFLIYKSQKQHLIDAWRGDKSFIPKKCLEMESGEIITKSLMFAGTQVSHLLGSYLISILVIFLISMILAFFLILPLLNKVPEIFLRPVKFLVPSMVVTYIFVYLLKKLSERIFLQKQWIPSKQGNGVEKTLALDNRKVYHNFSYFLFFFYILIGLFKCIRRVGYSMVIGLFFVPRLDRSVLVSGFEHYDNAYMIYIGLLHMELVHCHPVLRVFCEELLQSNSSRKRDMNLGLHSANSIDTSSIVASYRSTRHISVRAYNKQILNRWMKFITLCNNPKLCETSSTNVKFHLPRDTI</sequence>
<dbReference type="Pfam" id="PF14752">
    <property type="entry name" value="RBP_receptor"/>
    <property type="match status" value="1"/>
</dbReference>
<evidence type="ECO:0000256" key="5">
    <source>
        <dbReference type="ARBA" id="ARBA00022989"/>
    </source>
</evidence>
<evidence type="ECO:0000256" key="6">
    <source>
        <dbReference type="ARBA" id="ARBA00023136"/>
    </source>
</evidence>
<reference evidence="10" key="1">
    <citation type="submission" date="2025-08" db="UniProtKB">
        <authorList>
            <consortium name="RefSeq"/>
        </authorList>
    </citation>
    <scope>IDENTIFICATION</scope>
    <source>
        <tissue evidence="10">Whole sample</tissue>
    </source>
</reference>
<evidence type="ECO:0000256" key="8">
    <source>
        <dbReference type="SAM" id="Phobius"/>
    </source>
</evidence>
<comment type="subcellular location">
    <subcellularLocation>
        <location evidence="1">Cell membrane</location>
        <topology evidence="1">Multi-pass membrane protein</topology>
    </subcellularLocation>
</comment>
<keyword evidence="3" id="KW-1003">Cell membrane</keyword>
<feature type="transmembrane region" description="Helical" evidence="8">
    <location>
        <begin position="149"/>
        <end position="168"/>
    </location>
</feature>
<dbReference type="GeneID" id="111122594"/>
<feature type="transmembrane region" description="Helical" evidence="8">
    <location>
        <begin position="395"/>
        <end position="421"/>
    </location>
</feature>
<evidence type="ECO:0000256" key="1">
    <source>
        <dbReference type="ARBA" id="ARBA00004651"/>
    </source>
</evidence>
<dbReference type="RefSeq" id="XP_022320100.1">
    <property type="nucleotide sequence ID" value="XM_022464392.1"/>
</dbReference>
<feature type="transmembrane region" description="Helical" evidence="8">
    <location>
        <begin position="180"/>
        <end position="201"/>
    </location>
</feature>
<protein>
    <submittedName>
        <fullName evidence="10">Stimulated by retinoic acid gene 6 protein-like isoform X1</fullName>
    </submittedName>
</protein>
<dbReference type="InterPro" id="IPR026612">
    <property type="entry name" value="STRA6-like"/>
</dbReference>
<keyword evidence="5 8" id="KW-1133">Transmembrane helix</keyword>
<organism evidence="9 10">
    <name type="scientific">Crassostrea virginica</name>
    <name type="common">Eastern oyster</name>
    <dbReference type="NCBI Taxonomy" id="6565"/>
    <lineage>
        <taxon>Eukaryota</taxon>
        <taxon>Metazoa</taxon>
        <taxon>Spiralia</taxon>
        <taxon>Lophotrochozoa</taxon>
        <taxon>Mollusca</taxon>
        <taxon>Bivalvia</taxon>
        <taxon>Autobranchia</taxon>
        <taxon>Pteriomorphia</taxon>
        <taxon>Ostreida</taxon>
        <taxon>Ostreoidea</taxon>
        <taxon>Ostreidae</taxon>
        <taxon>Crassostrea</taxon>
    </lineage>
</organism>
<feature type="transmembrane region" description="Helical" evidence="8">
    <location>
        <begin position="427"/>
        <end position="449"/>
    </location>
</feature>
<feature type="transmembrane region" description="Helical" evidence="8">
    <location>
        <begin position="326"/>
        <end position="349"/>
    </location>
</feature>
<keyword evidence="2" id="KW-0813">Transport</keyword>
<evidence type="ECO:0000256" key="2">
    <source>
        <dbReference type="ARBA" id="ARBA00022448"/>
    </source>
</evidence>
<accession>A0A8B8CWT7</accession>